<dbReference type="Gene3D" id="3.30.300.30">
    <property type="match status" value="1"/>
</dbReference>
<evidence type="ECO:0000313" key="4">
    <source>
        <dbReference type="Proteomes" id="UP000579605"/>
    </source>
</evidence>
<dbReference type="PANTHER" id="PTHR43767:SF1">
    <property type="entry name" value="NONRIBOSOMAL PEPTIDE SYNTHASE PES1 (EUROFUNG)-RELATED"/>
    <property type="match status" value="1"/>
</dbReference>
<evidence type="ECO:0000313" key="3">
    <source>
        <dbReference type="EMBL" id="NYH88253.1"/>
    </source>
</evidence>
<dbReference type="InterPro" id="IPR025110">
    <property type="entry name" value="AMP-bd_C"/>
</dbReference>
<keyword evidence="3" id="KW-0436">Ligase</keyword>
<dbReference type="InterPro" id="IPR020845">
    <property type="entry name" value="AMP-binding_CS"/>
</dbReference>
<feature type="domain" description="AMP-dependent synthetase/ligase" evidence="1">
    <location>
        <begin position="25"/>
        <end position="376"/>
    </location>
</feature>
<evidence type="ECO:0000259" key="2">
    <source>
        <dbReference type="Pfam" id="PF13193"/>
    </source>
</evidence>
<dbReference type="SUPFAM" id="SSF56801">
    <property type="entry name" value="Acetyl-CoA synthetase-like"/>
    <property type="match status" value="1"/>
</dbReference>
<dbReference type="RefSeq" id="WP_202889148.1">
    <property type="nucleotide sequence ID" value="NZ_BAAARR010000004.1"/>
</dbReference>
<sequence length="521" mass="55250">MAGFAGRALEGPVSPCGLLRAGLDANPEGLALISADTRWTWRRLDDLSNRLAAGLLGLGLNPGDRVASLMPNRPALIVHYLACFKAGLVATPLNYRYMAPEIDHALAVSKARALLAHAEREEDLAASQLARQLPLGTISYGGGRGAGPVFDELVEGQALSSPPPPPPPAAPAVIFFTSGSTGRPKGVTHTHETLGWMLAIGAAGLEFSPDDLLLAGSSLSHLGAFYLSFASLSVGAGVIVAHTFDADELLPLLREDRPTALSMLPSKLFALTRDHGARHDDFASLRLCRAAGDTVSAELEREFTALSGLVIDEAYGMTEVGLVTVSPPSGRIKLGSVGQVVPAVSLSIQNEDGEELPAGSAGRLWIKTPAATAGYWDDPGATEAAFSNGWLDSGDMMRVDEEGYFFFCGRKRQIIVHDGSNICPQEVEGALLQHPGVTSAGVIGIHDLVHGENVRAYITLTEGTEQPTSQELIQFARARLGYKAPEEIVVLDDMPRTATGKLDRTSLKRMAEANLARRASR</sequence>
<dbReference type="InterPro" id="IPR000873">
    <property type="entry name" value="AMP-dep_synth/lig_dom"/>
</dbReference>
<dbReference type="Pfam" id="PF13193">
    <property type="entry name" value="AMP-binding_C"/>
    <property type="match status" value="1"/>
</dbReference>
<dbReference type="PROSITE" id="PS00455">
    <property type="entry name" value="AMP_BINDING"/>
    <property type="match status" value="1"/>
</dbReference>
<dbReference type="InterPro" id="IPR042099">
    <property type="entry name" value="ANL_N_sf"/>
</dbReference>
<dbReference type="Proteomes" id="UP000579605">
    <property type="component" value="Unassembled WGS sequence"/>
</dbReference>
<keyword evidence="4" id="KW-1185">Reference proteome</keyword>
<reference evidence="3 4" key="1">
    <citation type="submission" date="2020-07" db="EMBL/GenBank/DDBJ databases">
        <title>Sequencing the genomes of 1000 actinobacteria strains.</title>
        <authorList>
            <person name="Klenk H.-P."/>
        </authorList>
    </citation>
    <scope>NUCLEOTIDE SEQUENCE [LARGE SCALE GENOMIC DNA]</scope>
    <source>
        <strain evidence="3 4">DSM 18448</strain>
    </source>
</reference>
<name>A0A852Z7A2_9ACTN</name>
<comment type="caution">
    <text evidence="3">The sequence shown here is derived from an EMBL/GenBank/DDBJ whole genome shotgun (WGS) entry which is preliminary data.</text>
</comment>
<organism evidence="3 4">
    <name type="scientific">Actinopolymorpha rutila</name>
    <dbReference type="NCBI Taxonomy" id="446787"/>
    <lineage>
        <taxon>Bacteria</taxon>
        <taxon>Bacillati</taxon>
        <taxon>Actinomycetota</taxon>
        <taxon>Actinomycetes</taxon>
        <taxon>Propionibacteriales</taxon>
        <taxon>Actinopolymorphaceae</taxon>
        <taxon>Actinopolymorpha</taxon>
    </lineage>
</organism>
<feature type="domain" description="AMP-binding enzyme C-terminal" evidence="2">
    <location>
        <begin position="426"/>
        <end position="501"/>
    </location>
</feature>
<proteinExistence type="predicted"/>
<dbReference type="AlphaFoldDB" id="A0A852Z7A2"/>
<protein>
    <submittedName>
        <fullName evidence="3">Acyl-coenzyme A synthetase/AMP-(Fatty) acid ligase</fullName>
    </submittedName>
</protein>
<dbReference type="EMBL" id="JACBZH010000001">
    <property type="protein sequence ID" value="NYH88253.1"/>
    <property type="molecule type" value="Genomic_DNA"/>
</dbReference>
<dbReference type="Gene3D" id="3.40.50.12780">
    <property type="entry name" value="N-terminal domain of ligase-like"/>
    <property type="match status" value="1"/>
</dbReference>
<evidence type="ECO:0000259" key="1">
    <source>
        <dbReference type="Pfam" id="PF00501"/>
    </source>
</evidence>
<accession>A0A852Z7A2</accession>
<dbReference type="InterPro" id="IPR050237">
    <property type="entry name" value="ATP-dep_AMP-bd_enzyme"/>
</dbReference>
<dbReference type="PANTHER" id="PTHR43767">
    <property type="entry name" value="LONG-CHAIN-FATTY-ACID--COA LIGASE"/>
    <property type="match status" value="1"/>
</dbReference>
<gene>
    <name evidence="3" type="ORF">F4554_000891</name>
</gene>
<dbReference type="InterPro" id="IPR045851">
    <property type="entry name" value="AMP-bd_C_sf"/>
</dbReference>
<dbReference type="GO" id="GO:0016878">
    <property type="term" value="F:acid-thiol ligase activity"/>
    <property type="evidence" value="ECO:0007669"/>
    <property type="project" value="UniProtKB-ARBA"/>
</dbReference>
<dbReference type="Pfam" id="PF00501">
    <property type="entry name" value="AMP-binding"/>
    <property type="match status" value="1"/>
</dbReference>